<dbReference type="NCBIfam" id="TIGR01510">
    <property type="entry name" value="coaD_prev_kdtB"/>
    <property type="match status" value="1"/>
</dbReference>
<evidence type="ECO:0000256" key="4">
    <source>
        <dbReference type="ARBA" id="ARBA00022741"/>
    </source>
</evidence>
<feature type="binding site" evidence="9">
    <location>
        <position position="9"/>
    </location>
    <ligand>
        <name>substrate</name>
    </ligand>
</feature>
<proteinExistence type="inferred from homology"/>
<feature type="site" description="Transition state stabilizer" evidence="9">
    <location>
        <position position="17"/>
    </location>
</feature>
<dbReference type="NCBIfam" id="TIGR00125">
    <property type="entry name" value="cyt_tran_rel"/>
    <property type="match status" value="1"/>
</dbReference>
<feature type="binding site" evidence="9">
    <location>
        <begin position="88"/>
        <end position="90"/>
    </location>
    <ligand>
        <name>ATP</name>
        <dbReference type="ChEBI" id="CHEBI:30616"/>
    </ligand>
</feature>
<dbReference type="Pfam" id="PF01467">
    <property type="entry name" value="CTP_transf_like"/>
    <property type="match status" value="1"/>
</dbReference>
<feature type="domain" description="Cytidyltransferase-like" evidence="10">
    <location>
        <begin position="5"/>
        <end position="132"/>
    </location>
</feature>
<sequence>MTRAVCPGSFDPVTRGHLDVIGRAAALVEEVVVAVGANGSKRAWFTAPERVAMLEEACAGWPNVRVALFDGLLVDFCTAEGIGAVVKGLRSAADFAYELPMAQMNAHLSGVDTVFVAAAPAWSYLSSSLVREVAGLGGDVAEFLTPAVAERVRRRAGERGR</sequence>
<comment type="cofactor">
    <cofactor evidence="9">
        <name>Mg(2+)</name>
        <dbReference type="ChEBI" id="CHEBI:18420"/>
    </cofactor>
</comment>
<dbReference type="Proteomes" id="UP000199092">
    <property type="component" value="Chromosome I"/>
</dbReference>
<dbReference type="OrthoDB" id="9806661at2"/>
<evidence type="ECO:0000256" key="6">
    <source>
        <dbReference type="ARBA" id="ARBA00022842"/>
    </source>
</evidence>
<dbReference type="PANTHER" id="PTHR21342">
    <property type="entry name" value="PHOSPHOPANTETHEINE ADENYLYLTRANSFERASE"/>
    <property type="match status" value="1"/>
</dbReference>
<keyword evidence="6 9" id="KW-0460">Magnesium</keyword>
<evidence type="ECO:0000256" key="8">
    <source>
        <dbReference type="ARBA" id="ARBA00029346"/>
    </source>
</evidence>
<dbReference type="AlphaFoldDB" id="A0A1H1Q9K8"/>
<evidence type="ECO:0000256" key="2">
    <source>
        <dbReference type="ARBA" id="ARBA00022679"/>
    </source>
</evidence>
<keyword evidence="2 9" id="KW-0808">Transferase</keyword>
<dbReference type="Gene3D" id="3.40.50.620">
    <property type="entry name" value="HUPs"/>
    <property type="match status" value="1"/>
</dbReference>
<evidence type="ECO:0000256" key="5">
    <source>
        <dbReference type="ARBA" id="ARBA00022840"/>
    </source>
</evidence>
<dbReference type="GO" id="GO:0005524">
    <property type="term" value="F:ATP binding"/>
    <property type="evidence" value="ECO:0007669"/>
    <property type="project" value="UniProtKB-KW"/>
</dbReference>
<dbReference type="GO" id="GO:0004595">
    <property type="term" value="F:pantetheine-phosphate adenylyltransferase activity"/>
    <property type="evidence" value="ECO:0007669"/>
    <property type="project" value="UniProtKB-UniRule"/>
</dbReference>
<evidence type="ECO:0000256" key="1">
    <source>
        <dbReference type="ARBA" id="ARBA00022490"/>
    </source>
</evidence>
<dbReference type="EMBL" id="LT629749">
    <property type="protein sequence ID" value="SDS19579.1"/>
    <property type="molecule type" value="Genomic_DNA"/>
</dbReference>
<keyword evidence="5 9" id="KW-0067">ATP-binding</keyword>
<dbReference type="PANTHER" id="PTHR21342:SF1">
    <property type="entry name" value="PHOSPHOPANTETHEINE ADENYLYLTRANSFERASE"/>
    <property type="match status" value="1"/>
</dbReference>
<comment type="subunit">
    <text evidence="9">Homohexamer.</text>
</comment>
<feature type="binding site" evidence="9">
    <location>
        <begin position="9"/>
        <end position="10"/>
    </location>
    <ligand>
        <name>ATP</name>
        <dbReference type="ChEBI" id="CHEBI:30616"/>
    </ligand>
</feature>
<comment type="catalytic activity">
    <reaction evidence="8 9">
        <text>(R)-4'-phosphopantetheine + ATP + H(+) = 3'-dephospho-CoA + diphosphate</text>
        <dbReference type="Rhea" id="RHEA:19801"/>
        <dbReference type="ChEBI" id="CHEBI:15378"/>
        <dbReference type="ChEBI" id="CHEBI:30616"/>
        <dbReference type="ChEBI" id="CHEBI:33019"/>
        <dbReference type="ChEBI" id="CHEBI:57328"/>
        <dbReference type="ChEBI" id="CHEBI:61723"/>
        <dbReference type="EC" id="2.7.7.3"/>
    </reaction>
</comment>
<dbReference type="PRINTS" id="PR01020">
    <property type="entry name" value="LPSBIOSNTHSS"/>
</dbReference>
<dbReference type="UniPathway" id="UPA00241">
    <property type="reaction ID" value="UER00355"/>
</dbReference>
<dbReference type="EC" id="2.7.7.3" evidence="9"/>
<name>A0A1H1Q9K8_9ACTN</name>
<evidence type="ECO:0000256" key="7">
    <source>
        <dbReference type="ARBA" id="ARBA00022993"/>
    </source>
</evidence>
<comment type="subcellular location">
    <subcellularLocation>
        <location evidence="9">Cytoplasm</location>
    </subcellularLocation>
</comment>
<dbReference type="InterPro" id="IPR001980">
    <property type="entry name" value="PPAT"/>
</dbReference>
<accession>A0A1H1Q9K8</accession>
<evidence type="ECO:0000256" key="3">
    <source>
        <dbReference type="ARBA" id="ARBA00022695"/>
    </source>
</evidence>
<feature type="binding site" evidence="9">
    <location>
        <position position="73"/>
    </location>
    <ligand>
        <name>substrate</name>
    </ligand>
</feature>
<dbReference type="GO" id="GO:0015937">
    <property type="term" value="P:coenzyme A biosynthetic process"/>
    <property type="evidence" value="ECO:0007669"/>
    <property type="project" value="UniProtKB-UniRule"/>
</dbReference>
<keyword evidence="12" id="KW-1185">Reference proteome</keyword>
<dbReference type="InterPro" id="IPR004821">
    <property type="entry name" value="Cyt_trans-like"/>
</dbReference>
<evidence type="ECO:0000259" key="10">
    <source>
        <dbReference type="Pfam" id="PF01467"/>
    </source>
</evidence>
<comment type="pathway">
    <text evidence="9">Cofactor biosynthesis; coenzyme A biosynthesis; CoA from (R)-pantothenate: step 4/5.</text>
</comment>
<keyword evidence="7 9" id="KW-0173">Coenzyme A biosynthesis</keyword>
<protein>
    <recommendedName>
        <fullName evidence="9">Phosphopantetheine adenylyltransferase</fullName>
        <ecNumber evidence="9">2.7.7.3</ecNumber>
    </recommendedName>
    <alternativeName>
        <fullName evidence="9">Dephospho-CoA pyrophosphorylase</fullName>
    </alternativeName>
    <alternativeName>
        <fullName evidence="9">Pantetheine-phosphate adenylyltransferase</fullName>
        <shortName evidence="9">PPAT</shortName>
    </alternativeName>
</protein>
<dbReference type="InterPro" id="IPR014729">
    <property type="entry name" value="Rossmann-like_a/b/a_fold"/>
</dbReference>
<dbReference type="RefSeq" id="WP_091411185.1">
    <property type="nucleotide sequence ID" value="NZ_LT629749.1"/>
</dbReference>
<keyword evidence="1 9" id="KW-0963">Cytoplasm</keyword>
<reference evidence="11 12" key="1">
    <citation type="submission" date="2016-10" db="EMBL/GenBank/DDBJ databases">
        <authorList>
            <person name="de Groot N.N."/>
        </authorList>
    </citation>
    <scope>NUCLEOTIDE SEQUENCE [LARGE SCALE GENOMIC DNA]</scope>
    <source>
        <strain evidence="11 12">DSM 21741</strain>
    </source>
</reference>
<gene>
    <name evidence="9" type="primary">coaD</name>
    <name evidence="11" type="ORF">SAMN04488543_1256</name>
</gene>
<evidence type="ECO:0000313" key="12">
    <source>
        <dbReference type="Proteomes" id="UP000199092"/>
    </source>
</evidence>
<organism evidence="11 12">
    <name type="scientific">Friedmanniella luteola</name>
    <dbReference type="NCBI Taxonomy" id="546871"/>
    <lineage>
        <taxon>Bacteria</taxon>
        <taxon>Bacillati</taxon>
        <taxon>Actinomycetota</taxon>
        <taxon>Actinomycetes</taxon>
        <taxon>Propionibacteriales</taxon>
        <taxon>Nocardioidaceae</taxon>
        <taxon>Friedmanniella</taxon>
    </lineage>
</organism>
<keyword evidence="4 9" id="KW-0547">Nucleotide-binding</keyword>
<evidence type="ECO:0000313" key="11">
    <source>
        <dbReference type="EMBL" id="SDS19579.1"/>
    </source>
</evidence>
<feature type="binding site" evidence="9">
    <location>
        <begin position="122"/>
        <end position="128"/>
    </location>
    <ligand>
        <name>ATP</name>
        <dbReference type="ChEBI" id="CHEBI:30616"/>
    </ligand>
</feature>
<keyword evidence="3 9" id="KW-0548">Nucleotidyltransferase</keyword>
<feature type="binding site" evidence="9">
    <location>
        <position position="17"/>
    </location>
    <ligand>
        <name>ATP</name>
        <dbReference type="ChEBI" id="CHEBI:30616"/>
    </ligand>
</feature>
<dbReference type="HAMAP" id="MF_00151">
    <property type="entry name" value="PPAT_bact"/>
    <property type="match status" value="1"/>
</dbReference>
<comment type="function">
    <text evidence="9">Reversibly transfers an adenylyl group from ATP to 4'-phosphopantetheine, yielding dephospho-CoA (dPCoA) and pyrophosphate.</text>
</comment>
<comment type="similarity">
    <text evidence="9">Belongs to the bacterial CoaD family.</text>
</comment>
<dbReference type="STRING" id="546871.SAMN04488543_1256"/>
<evidence type="ECO:0000256" key="9">
    <source>
        <dbReference type="HAMAP-Rule" id="MF_00151"/>
    </source>
</evidence>
<feature type="binding site" evidence="9">
    <location>
        <position position="87"/>
    </location>
    <ligand>
        <name>substrate</name>
    </ligand>
</feature>
<dbReference type="GO" id="GO:0005737">
    <property type="term" value="C:cytoplasm"/>
    <property type="evidence" value="ECO:0007669"/>
    <property type="project" value="UniProtKB-SubCell"/>
</dbReference>
<feature type="binding site" evidence="9">
    <location>
        <position position="98"/>
    </location>
    <ligand>
        <name>ATP</name>
        <dbReference type="ChEBI" id="CHEBI:30616"/>
    </ligand>
</feature>
<feature type="binding site" evidence="9">
    <location>
        <position position="41"/>
    </location>
    <ligand>
        <name>substrate</name>
    </ligand>
</feature>
<dbReference type="SUPFAM" id="SSF52374">
    <property type="entry name" value="Nucleotidylyl transferase"/>
    <property type="match status" value="1"/>
</dbReference>